<dbReference type="Proteomes" id="UP000002505">
    <property type="component" value="Plasmid pACHL01"/>
</dbReference>
<keyword evidence="1" id="KW-0614">Plasmid</keyword>
<dbReference type="Pfam" id="PF18143">
    <property type="entry name" value="HAD_SAK_2"/>
    <property type="match status" value="1"/>
</dbReference>
<organism evidence="1 2">
    <name type="scientific">Pseudarthrobacter chlorophenolicus (strain ATCC 700700 / DSM 12829 / CIP 107037 / JCM 12360 / KCTC 9906 / NCIMB 13794 / A6)</name>
    <name type="common">Arthrobacter chlorophenolicus</name>
    <dbReference type="NCBI Taxonomy" id="452863"/>
    <lineage>
        <taxon>Bacteria</taxon>
        <taxon>Bacillati</taxon>
        <taxon>Actinomycetota</taxon>
        <taxon>Actinomycetes</taxon>
        <taxon>Micrococcales</taxon>
        <taxon>Micrococcaceae</taxon>
        <taxon>Pseudarthrobacter</taxon>
    </lineage>
</organism>
<sequence length="187" mass="21187">MITAYFDADGIFDAATDHRFSPPPAEQTGWDDWHPITVPGAFPGYWSRELVDAVNRIASLPGVTCKWLTSWEEQAPLQLAPAIGLNAAGWEVIYGVEEDDPMNWHWWKLAKIHEDLEKDRPEGFIWLDDDITSDPAARHWLRTIDRPHLAICPKTTDGLTKTHLYDIEAFIGKQVWACSSVGRASDF</sequence>
<gene>
    <name evidence="1" type="ordered locus">Achl_3981</name>
</gene>
<evidence type="ECO:0000313" key="1">
    <source>
        <dbReference type="EMBL" id="ACL41932.1"/>
    </source>
</evidence>
<reference evidence="1" key="1">
    <citation type="submission" date="2009-01" db="EMBL/GenBank/DDBJ databases">
        <title>Complete sequence of plasmid1 of Arthrobacter chlorophenolicus A6.</title>
        <authorList>
            <consortium name="US DOE Joint Genome Institute"/>
            <person name="Lucas S."/>
            <person name="Copeland A."/>
            <person name="Lapidus A."/>
            <person name="Glavina del Rio T."/>
            <person name="Tice H."/>
            <person name="Bruce D."/>
            <person name="Goodwin L."/>
            <person name="Pitluck S."/>
            <person name="Goltsman E."/>
            <person name="Clum A."/>
            <person name="Larimer F."/>
            <person name="Land M."/>
            <person name="Hauser L."/>
            <person name="Kyrpides N."/>
            <person name="Mikhailova N."/>
            <person name="Jansson J."/>
            <person name="Richardson P."/>
        </authorList>
    </citation>
    <scope>NUCLEOTIDE SEQUENCE [LARGE SCALE GENOMIC DNA]</scope>
    <source>
        <strain evidence="1">A6</strain>
        <plasmid evidence="1">pACHL01</plasmid>
    </source>
</reference>
<dbReference type="AlphaFoldDB" id="B8HHN5"/>
<dbReference type="EMBL" id="CP001342">
    <property type="protein sequence ID" value="ACL41932.1"/>
    <property type="molecule type" value="Genomic_DNA"/>
</dbReference>
<evidence type="ECO:0000313" key="2">
    <source>
        <dbReference type="Proteomes" id="UP000002505"/>
    </source>
</evidence>
<name>B8HHN5_PSECP</name>
<geneLocation type="plasmid" evidence="1 2">
    <name>pACHL01</name>
</geneLocation>
<dbReference type="KEGG" id="ach:Achl_3981"/>
<proteinExistence type="predicted"/>
<protein>
    <submittedName>
        <fullName evidence="1">Uncharacterized protein</fullName>
    </submittedName>
</protein>
<dbReference type="HOGENOM" id="CLU_1552119_0_0_11"/>
<keyword evidence="2" id="KW-1185">Reference proteome</keyword>
<accession>B8HHN5</accession>
<dbReference type="RefSeq" id="WP_012622949.1">
    <property type="nucleotide sequence ID" value="NC_011879.1"/>
</dbReference>